<sequence>MIPIRTLKKTGFSKPIRSGCLLLVCVGGYFLLAQTGILPDRQNSETTTTRNTKPSPQLNQQSGELLYRFSPLSSDIVNMIEIWKQDDKYQLVHRLKNGNQYVQTVIPSANLKRFTPVKARRGEFYLLTHSDSTLEAWDKDRRINRSFRVFGC</sequence>
<evidence type="ECO:0000313" key="1">
    <source>
        <dbReference type="EMBL" id="QDT92662.1"/>
    </source>
</evidence>
<protein>
    <submittedName>
        <fullName evidence="1">Uncharacterized protein</fullName>
    </submittedName>
</protein>
<dbReference type="Proteomes" id="UP000316855">
    <property type="component" value="Chromosome"/>
</dbReference>
<dbReference type="AlphaFoldDB" id="A0A517VI69"/>
<dbReference type="OrthoDB" id="9892402at2"/>
<gene>
    <name evidence="1" type="ORF">Pan161_43300</name>
</gene>
<reference evidence="1 2" key="1">
    <citation type="submission" date="2019-02" db="EMBL/GenBank/DDBJ databases">
        <title>Deep-cultivation of Planctomycetes and their phenomic and genomic characterization uncovers novel biology.</title>
        <authorList>
            <person name="Wiegand S."/>
            <person name="Jogler M."/>
            <person name="Boedeker C."/>
            <person name="Pinto D."/>
            <person name="Vollmers J."/>
            <person name="Rivas-Marin E."/>
            <person name="Kohn T."/>
            <person name="Peeters S.H."/>
            <person name="Heuer A."/>
            <person name="Rast P."/>
            <person name="Oberbeckmann S."/>
            <person name="Bunk B."/>
            <person name="Jeske O."/>
            <person name="Meyerdierks A."/>
            <person name="Storesund J.E."/>
            <person name="Kallscheuer N."/>
            <person name="Luecker S."/>
            <person name="Lage O.M."/>
            <person name="Pohl T."/>
            <person name="Merkel B.J."/>
            <person name="Hornburger P."/>
            <person name="Mueller R.-W."/>
            <person name="Bruemmer F."/>
            <person name="Labrenz M."/>
            <person name="Spormann A.M."/>
            <person name="Op den Camp H."/>
            <person name="Overmann J."/>
            <person name="Amann R."/>
            <person name="Jetten M.S.M."/>
            <person name="Mascher T."/>
            <person name="Medema M.H."/>
            <person name="Devos D.P."/>
            <person name="Kaster A.-K."/>
            <person name="Ovreas L."/>
            <person name="Rohde M."/>
            <person name="Galperin M.Y."/>
            <person name="Jogler C."/>
        </authorList>
    </citation>
    <scope>NUCLEOTIDE SEQUENCE [LARGE SCALE GENOMIC DNA]</scope>
    <source>
        <strain evidence="1 2">Pan161</strain>
    </source>
</reference>
<proteinExistence type="predicted"/>
<dbReference type="RefSeq" id="WP_145230511.1">
    <property type="nucleotide sequence ID" value="NZ_CP036343.1"/>
</dbReference>
<dbReference type="KEGG" id="gax:Pan161_43300"/>
<accession>A0A517VI69</accession>
<evidence type="ECO:0000313" key="2">
    <source>
        <dbReference type="Proteomes" id="UP000316855"/>
    </source>
</evidence>
<keyword evidence="2" id="KW-1185">Reference proteome</keyword>
<organism evidence="1 2">
    <name type="scientific">Gimesia algae</name>
    <dbReference type="NCBI Taxonomy" id="2527971"/>
    <lineage>
        <taxon>Bacteria</taxon>
        <taxon>Pseudomonadati</taxon>
        <taxon>Planctomycetota</taxon>
        <taxon>Planctomycetia</taxon>
        <taxon>Planctomycetales</taxon>
        <taxon>Planctomycetaceae</taxon>
        <taxon>Gimesia</taxon>
    </lineage>
</organism>
<name>A0A517VI69_9PLAN</name>
<dbReference type="EMBL" id="CP036343">
    <property type="protein sequence ID" value="QDT92662.1"/>
    <property type="molecule type" value="Genomic_DNA"/>
</dbReference>